<keyword evidence="9 15" id="KW-0186">Copper</keyword>
<keyword evidence="10" id="KW-1015">Disulfide bond</keyword>
<evidence type="ECO:0000256" key="13">
    <source>
        <dbReference type="PIRSR" id="PIRSR600269-50"/>
    </source>
</evidence>
<feature type="chain" id="PRO_5034844119" description="Amine oxidase" evidence="16">
    <location>
        <begin position="23"/>
        <end position="677"/>
    </location>
</feature>
<feature type="active site" description="Proton acceptor" evidence="13">
    <location>
        <position position="413"/>
    </location>
</feature>
<dbReference type="SUPFAM" id="SSF54416">
    <property type="entry name" value="Amine oxidase N-terminal region"/>
    <property type="match status" value="2"/>
</dbReference>
<feature type="signal peptide" evidence="16">
    <location>
        <begin position="1"/>
        <end position="22"/>
    </location>
</feature>
<dbReference type="InterPro" id="IPR015800">
    <property type="entry name" value="Cu_amine_oxidase_N2"/>
</dbReference>
<dbReference type="Pfam" id="PF02727">
    <property type="entry name" value="Cu_amine_oxidN2"/>
    <property type="match status" value="1"/>
</dbReference>
<keyword evidence="11" id="KW-0325">Glycoprotein</keyword>
<dbReference type="InterPro" id="IPR000269">
    <property type="entry name" value="Cu_amine_oxidase"/>
</dbReference>
<evidence type="ECO:0000256" key="14">
    <source>
        <dbReference type="PIRSR" id="PIRSR600269-51"/>
    </source>
</evidence>
<comment type="cofactor">
    <cofactor evidence="1">
        <name>Cu cation</name>
        <dbReference type="ChEBI" id="CHEBI:23378"/>
    </cofactor>
</comment>
<evidence type="ECO:0000256" key="10">
    <source>
        <dbReference type="ARBA" id="ARBA00023157"/>
    </source>
</evidence>
<dbReference type="Gene3D" id="2.70.98.20">
    <property type="entry name" value="Copper amine oxidase, catalytic domain"/>
    <property type="match status" value="1"/>
</dbReference>
<feature type="domain" description="Copper amine oxidase N2-terminal" evidence="18">
    <location>
        <begin position="26"/>
        <end position="118"/>
    </location>
</feature>
<dbReference type="KEGG" id="aprc:113871841"/>
<dbReference type="FunFam" id="2.70.98.20:FF:000004">
    <property type="entry name" value="Amine oxidase"/>
    <property type="match status" value="1"/>
</dbReference>
<evidence type="ECO:0000256" key="15">
    <source>
        <dbReference type="RuleBase" id="RU000672"/>
    </source>
</evidence>
<evidence type="ECO:0000256" key="1">
    <source>
        <dbReference type="ARBA" id="ARBA00001935"/>
    </source>
</evidence>
<dbReference type="InterPro" id="IPR015802">
    <property type="entry name" value="Cu_amine_oxidase_N3"/>
</dbReference>
<evidence type="ECO:0000256" key="2">
    <source>
        <dbReference type="ARBA" id="ARBA00001936"/>
    </source>
</evidence>
<dbReference type="GO" id="GO:0009308">
    <property type="term" value="P:amine metabolic process"/>
    <property type="evidence" value="ECO:0007669"/>
    <property type="project" value="UniProtKB-UniRule"/>
</dbReference>
<dbReference type="FunFam" id="3.10.450.40:FF:000005">
    <property type="entry name" value="Amine oxidase"/>
    <property type="match status" value="1"/>
</dbReference>
<dbReference type="SUPFAM" id="SSF49998">
    <property type="entry name" value="Amine oxidase catalytic domain"/>
    <property type="match status" value="1"/>
</dbReference>
<dbReference type="Gene3D" id="3.10.450.40">
    <property type="match status" value="2"/>
</dbReference>
<dbReference type="InterPro" id="IPR036460">
    <property type="entry name" value="Cu_amine_oxidase_C_sf"/>
</dbReference>
<dbReference type="GO" id="GO:0008131">
    <property type="term" value="F:primary methylamine oxidase activity"/>
    <property type="evidence" value="ECO:0007669"/>
    <property type="project" value="UniProtKB-EC"/>
</dbReference>
<dbReference type="InterPro" id="IPR049948">
    <property type="entry name" value="Cu_Am_ox_TPQ-bd"/>
</dbReference>
<dbReference type="FunFam" id="3.10.450.40:FF:000012">
    <property type="entry name" value="Amine oxidase"/>
    <property type="match status" value="1"/>
</dbReference>
<dbReference type="InterPro" id="IPR016182">
    <property type="entry name" value="Cu_amine_oxidase_N-reg"/>
</dbReference>
<dbReference type="PROSITE" id="PS01164">
    <property type="entry name" value="COPPER_AMINE_OXID_1"/>
    <property type="match status" value="1"/>
</dbReference>
<dbReference type="PANTHER" id="PTHR10638:SF87">
    <property type="entry name" value="AMINE OXIDASE [COPPER-CONTAINING] ALPHA 2, PEROXISOMAL-RELATED"/>
    <property type="match status" value="1"/>
</dbReference>
<dbReference type="Pfam" id="PF02728">
    <property type="entry name" value="Cu_amine_oxidN3"/>
    <property type="match status" value="1"/>
</dbReference>
<comment type="PTM">
    <text evidence="14 15">Topaquinone (TPQ) is generated by copper-dependent autoxidation of a specific tyrosyl residue.</text>
</comment>
<gene>
    <name evidence="21" type="primary">LOC113871841</name>
</gene>
<dbReference type="Proteomes" id="UP000694853">
    <property type="component" value="Unplaced"/>
</dbReference>
<evidence type="ECO:0000313" key="20">
    <source>
        <dbReference type="Proteomes" id="UP000694853"/>
    </source>
</evidence>
<dbReference type="GO" id="GO:0048038">
    <property type="term" value="F:quinone binding"/>
    <property type="evidence" value="ECO:0007669"/>
    <property type="project" value="InterPro"/>
</dbReference>
<dbReference type="InterPro" id="IPR015798">
    <property type="entry name" value="Cu_amine_oxidase_C"/>
</dbReference>
<evidence type="ECO:0000259" key="17">
    <source>
        <dbReference type="Pfam" id="PF01179"/>
    </source>
</evidence>
<keyword evidence="8 15" id="KW-0560">Oxidoreductase</keyword>
<comment type="catalytic activity">
    <reaction evidence="12">
        <text>a primary methyl amine + O2 + H2O = an aldehyde + H2O2 + NH4(+)</text>
        <dbReference type="Rhea" id="RHEA:16153"/>
        <dbReference type="ChEBI" id="CHEBI:15377"/>
        <dbReference type="ChEBI" id="CHEBI:15379"/>
        <dbReference type="ChEBI" id="CHEBI:16240"/>
        <dbReference type="ChEBI" id="CHEBI:17478"/>
        <dbReference type="ChEBI" id="CHEBI:28938"/>
        <dbReference type="ChEBI" id="CHEBI:228804"/>
        <dbReference type="EC" id="1.4.3.21"/>
    </reaction>
</comment>
<feature type="modified residue" description="2',4',5'-topaquinone" evidence="14">
    <location>
        <position position="413"/>
    </location>
</feature>
<evidence type="ECO:0000256" key="9">
    <source>
        <dbReference type="ARBA" id="ARBA00023008"/>
    </source>
</evidence>
<comment type="similarity">
    <text evidence="3 15">Belongs to the copper/topaquinone oxidase family.</text>
</comment>
<evidence type="ECO:0000256" key="4">
    <source>
        <dbReference type="ARBA" id="ARBA00011738"/>
    </source>
</evidence>
<accession>A0A8B8M9T4</accession>
<evidence type="ECO:0000256" key="11">
    <source>
        <dbReference type="ARBA" id="ARBA00023180"/>
    </source>
</evidence>
<evidence type="ECO:0000256" key="6">
    <source>
        <dbReference type="ARBA" id="ARBA00022729"/>
    </source>
</evidence>
<evidence type="ECO:0000256" key="3">
    <source>
        <dbReference type="ARBA" id="ARBA00007983"/>
    </source>
</evidence>
<dbReference type="GO" id="GO:0005507">
    <property type="term" value="F:copper ion binding"/>
    <property type="evidence" value="ECO:0007669"/>
    <property type="project" value="InterPro"/>
</dbReference>
<keyword evidence="7 13" id="KW-0801">TPQ</keyword>
<keyword evidence="5 15" id="KW-0479">Metal-binding</keyword>
<feature type="domain" description="Copper amine oxidase N3-terminal" evidence="19">
    <location>
        <begin position="126"/>
        <end position="222"/>
    </location>
</feature>
<dbReference type="PROSITE" id="PS01165">
    <property type="entry name" value="COPPER_AMINE_OXID_2"/>
    <property type="match status" value="1"/>
</dbReference>
<dbReference type="RefSeq" id="XP_027364738.1">
    <property type="nucleotide sequence ID" value="XM_027508937.1"/>
</dbReference>
<dbReference type="InterPro" id="IPR049947">
    <property type="entry name" value="Cu_Am_Ox_Cu-bd"/>
</dbReference>
<evidence type="ECO:0000256" key="8">
    <source>
        <dbReference type="ARBA" id="ARBA00023002"/>
    </source>
</evidence>
<evidence type="ECO:0000259" key="18">
    <source>
        <dbReference type="Pfam" id="PF02727"/>
    </source>
</evidence>
<sequence>METTTKIMLLLVLMLFWCTVKCNHPHPLDPLTPSELNLVRTIVQKSYPTSTTTHNLTFHYVGLDEPNKPEILSWLSSNQKPKLKGYPPPRRAFVMARFQKQSIEITVDLSIRSIVSTKVYKGHGYPMLTFDEQGIASQLPFSYEPFKESLEKRGLNISQVVCAAFTVGWFGEAKTKRNVKIICYYTSDTANFYARPLEGVEAVVDLDDMKIIGYSDTRVVPVPKAEGTEYRASKMIPPFGPKLKGIAVTQSDGPGFIIDGHSISWANWVFHLGFDVQFGPIISLASIYDLQKQKYRRVLYKGFISELFVPYQNPTEEWYFTNYFDSGEYGFGQSMSSLQPFNDCPANAKFLDAYYASSDGTPVKISNAFCIFEKYAGDIMWRHTEIAIPDEVITEVRSDVSLVVRTVSTVGNYDYVVDWEFKPSGSIKLRVGLTGILGMIAGKYTNVDQIKDDIHGTLLADNTVGVYHDHFLTYYLDLDIDGEANSFVKSNLETVRVKEHTIPRKSYWKVVSETAKTEADARINLGFKASELVVVNPNKKTKQGNKIGYRLLPGSVVHPLLLTDDYPQIRAAFTNYNVWVTPYNKSEQRVAGSYVDRSRGDDTLAIWSRRQREIENKDIVLWYTLGFHHVPSQEDFPVMPTLSGGFELRPTNFFESNPVLKTKSPNSMHWPNCTSQQ</sequence>
<keyword evidence="20" id="KW-1185">Reference proteome</keyword>
<dbReference type="AlphaFoldDB" id="A0A8B8M9T4"/>
<evidence type="ECO:0000313" key="21">
    <source>
        <dbReference type="RefSeq" id="XP_027364738.1"/>
    </source>
</evidence>
<reference evidence="20" key="1">
    <citation type="journal article" date="2019" name="Toxins">
        <title>Detection of Abrin-Like and Prepropulchellin-Like Toxin Genes and Transcripts Using Whole Genome Sequencing and Full-Length Transcript Sequencing of Abrus precatorius.</title>
        <authorList>
            <person name="Hovde B.T."/>
            <person name="Daligault H.E."/>
            <person name="Hanschen E.R."/>
            <person name="Kunde Y.A."/>
            <person name="Johnson M.B."/>
            <person name="Starkenburg S.R."/>
            <person name="Johnson S.L."/>
        </authorList>
    </citation>
    <scope>NUCLEOTIDE SEQUENCE [LARGE SCALE GENOMIC DNA]</scope>
</reference>
<dbReference type="EC" id="1.4.3.-" evidence="15"/>
<evidence type="ECO:0000256" key="16">
    <source>
        <dbReference type="SAM" id="SignalP"/>
    </source>
</evidence>
<name>A0A8B8M9T4_ABRPR</name>
<comment type="subunit">
    <text evidence="4">Homodimer.</text>
</comment>
<organism evidence="20 21">
    <name type="scientific">Abrus precatorius</name>
    <name type="common">Indian licorice</name>
    <name type="synonym">Glycine abrus</name>
    <dbReference type="NCBI Taxonomy" id="3816"/>
    <lineage>
        <taxon>Eukaryota</taxon>
        <taxon>Viridiplantae</taxon>
        <taxon>Streptophyta</taxon>
        <taxon>Embryophyta</taxon>
        <taxon>Tracheophyta</taxon>
        <taxon>Spermatophyta</taxon>
        <taxon>Magnoliopsida</taxon>
        <taxon>eudicotyledons</taxon>
        <taxon>Gunneridae</taxon>
        <taxon>Pentapetalae</taxon>
        <taxon>rosids</taxon>
        <taxon>fabids</taxon>
        <taxon>Fabales</taxon>
        <taxon>Fabaceae</taxon>
        <taxon>Papilionoideae</taxon>
        <taxon>50 kb inversion clade</taxon>
        <taxon>NPAAA clade</taxon>
        <taxon>indigoferoid/millettioid clade</taxon>
        <taxon>Abreae</taxon>
        <taxon>Abrus</taxon>
    </lineage>
</organism>
<dbReference type="Pfam" id="PF01179">
    <property type="entry name" value="Cu_amine_oxid"/>
    <property type="match status" value="1"/>
</dbReference>
<feature type="domain" description="Copper amine oxidase catalytic" evidence="17">
    <location>
        <begin position="247"/>
        <end position="660"/>
    </location>
</feature>
<comment type="cofactor">
    <cofactor evidence="15">
        <name>Cu cation</name>
        <dbReference type="ChEBI" id="CHEBI:23378"/>
    </cofactor>
    <text evidence="15">Contains 1 topaquinone per subunit.</text>
</comment>
<dbReference type="OrthoDB" id="5379943at2759"/>
<proteinExistence type="inferred from homology"/>
<reference evidence="21" key="2">
    <citation type="submission" date="2025-08" db="UniProtKB">
        <authorList>
            <consortium name="RefSeq"/>
        </authorList>
    </citation>
    <scope>IDENTIFICATION</scope>
    <source>
        <tissue evidence="21">Young leaves</tissue>
    </source>
</reference>
<dbReference type="PANTHER" id="PTHR10638">
    <property type="entry name" value="COPPER AMINE OXIDASE"/>
    <property type="match status" value="1"/>
</dbReference>
<evidence type="ECO:0000256" key="7">
    <source>
        <dbReference type="ARBA" id="ARBA00022772"/>
    </source>
</evidence>
<keyword evidence="6 16" id="KW-0732">Signal</keyword>
<evidence type="ECO:0000259" key="19">
    <source>
        <dbReference type="Pfam" id="PF02728"/>
    </source>
</evidence>
<evidence type="ECO:0000256" key="12">
    <source>
        <dbReference type="ARBA" id="ARBA00048032"/>
    </source>
</evidence>
<dbReference type="GeneID" id="113871841"/>
<feature type="active site" description="Proton acceptor" evidence="13">
    <location>
        <position position="325"/>
    </location>
</feature>
<comment type="cofactor">
    <cofactor evidence="2">
        <name>Mn(2+)</name>
        <dbReference type="ChEBI" id="CHEBI:29035"/>
    </cofactor>
</comment>
<evidence type="ECO:0000256" key="5">
    <source>
        <dbReference type="ARBA" id="ARBA00022723"/>
    </source>
</evidence>
<protein>
    <recommendedName>
        <fullName evidence="15">Amine oxidase</fullName>
        <ecNumber evidence="15">1.4.3.-</ecNumber>
    </recommendedName>
</protein>